<keyword evidence="2" id="KW-0805">Transcription regulation</keyword>
<comment type="similarity">
    <text evidence="1">Belongs to the LysR transcriptional regulatory family.</text>
</comment>
<dbReference type="InterPro" id="IPR005119">
    <property type="entry name" value="LysR_subst-bd"/>
</dbReference>
<dbReference type="PROSITE" id="PS50931">
    <property type="entry name" value="HTH_LYSR"/>
    <property type="match status" value="1"/>
</dbReference>
<keyword evidence="4" id="KW-0804">Transcription</keyword>
<protein>
    <submittedName>
        <fullName evidence="6">D-malate degradation protein R</fullName>
    </submittedName>
</protein>
<dbReference type="SUPFAM" id="SSF53850">
    <property type="entry name" value="Periplasmic binding protein-like II"/>
    <property type="match status" value="1"/>
</dbReference>
<dbReference type="Gene3D" id="3.40.190.290">
    <property type="match status" value="1"/>
</dbReference>
<dbReference type="InterPro" id="IPR000847">
    <property type="entry name" value="LysR_HTH_N"/>
</dbReference>
<evidence type="ECO:0000256" key="3">
    <source>
        <dbReference type="ARBA" id="ARBA00023125"/>
    </source>
</evidence>
<dbReference type="EMBL" id="CABEEZ010000118">
    <property type="protein sequence ID" value="VTR49067.1"/>
    <property type="molecule type" value="Genomic_DNA"/>
</dbReference>
<evidence type="ECO:0000259" key="5">
    <source>
        <dbReference type="PROSITE" id="PS50931"/>
    </source>
</evidence>
<feature type="domain" description="HTH lysR-type" evidence="5">
    <location>
        <begin position="1"/>
        <end position="58"/>
    </location>
</feature>
<dbReference type="GO" id="GO:0006351">
    <property type="term" value="P:DNA-templated transcription"/>
    <property type="evidence" value="ECO:0007669"/>
    <property type="project" value="TreeGrafter"/>
</dbReference>
<keyword evidence="3" id="KW-0238">DNA-binding</keyword>
<accession>A0A4U9VRT1</accession>
<name>A0A4U9VRT1_SERFO</name>
<dbReference type="Gene3D" id="1.10.10.10">
    <property type="entry name" value="Winged helix-like DNA-binding domain superfamily/Winged helix DNA-binding domain"/>
    <property type="match status" value="1"/>
</dbReference>
<dbReference type="InterPro" id="IPR036388">
    <property type="entry name" value="WH-like_DNA-bd_sf"/>
</dbReference>
<evidence type="ECO:0000256" key="1">
    <source>
        <dbReference type="ARBA" id="ARBA00009437"/>
    </source>
</evidence>
<sequence length="321" mass="35427">MNWDDARFFLAVARCGTLRKAAHELHVDQATVGRRITAFEQALGSKLFIRTPKSFSLSPLGEAMLAEVLAMENAVQAIARKASSGDQSLAGEVRIATTDTLAEAFVIPALKRLREKYPHITVTLLTALNISDISYRGADLAIRGARPESDELVIKRLATIEMGLYATQGYLDQHGTPSKGDHLRGHDLLMFPRELVPRHWDNFGGEALNEPNVVLQCNSQLLLRSATRNGLGIGLLSCFLADSDPDLVRILPENQDWVDIWLVLHPDLQHTARIRAVVQELEISFNNCSRLTHKKTRAAIWRPLLSSSSSIRTSAVPSAPA</sequence>
<organism evidence="6">
    <name type="scientific">Serratia fonticola</name>
    <dbReference type="NCBI Taxonomy" id="47917"/>
    <lineage>
        <taxon>Bacteria</taxon>
        <taxon>Pseudomonadati</taxon>
        <taxon>Pseudomonadota</taxon>
        <taxon>Gammaproteobacteria</taxon>
        <taxon>Enterobacterales</taxon>
        <taxon>Yersiniaceae</taxon>
        <taxon>Serratia</taxon>
    </lineage>
</organism>
<dbReference type="Pfam" id="PF03466">
    <property type="entry name" value="LysR_substrate"/>
    <property type="match status" value="1"/>
</dbReference>
<evidence type="ECO:0000256" key="4">
    <source>
        <dbReference type="ARBA" id="ARBA00023163"/>
    </source>
</evidence>
<dbReference type="PANTHER" id="PTHR30537">
    <property type="entry name" value="HTH-TYPE TRANSCRIPTIONAL REGULATOR"/>
    <property type="match status" value="1"/>
</dbReference>
<dbReference type="GO" id="GO:0043565">
    <property type="term" value="F:sequence-specific DNA binding"/>
    <property type="evidence" value="ECO:0007669"/>
    <property type="project" value="TreeGrafter"/>
</dbReference>
<dbReference type="Pfam" id="PF00126">
    <property type="entry name" value="HTH_1"/>
    <property type="match status" value="1"/>
</dbReference>
<dbReference type="SUPFAM" id="SSF46785">
    <property type="entry name" value="Winged helix' DNA-binding domain"/>
    <property type="match status" value="1"/>
</dbReference>
<reference evidence="6" key="1">
    <citation type="submission" date="2019-05" db="EMBL/GenBank/DDBJ databases">
        <authorList>
            <consortium name="Pathogen Informatics"/>
        </authorList>
    </citation>
    <scope>NUCLEOTIDE SEQUENCE [LARGE SCALE GENOMIC DNA]</scope>
    <source>
        <strain evidence="6">NCTC12965</strain>
    </source>
</reference>
<evidence type="ECO:0000313" key="6">
    <source>
        <dbReference type="EMBL" id="VTR49067.1"/>
    </source>
</evidence>
<evidence type="ECO:0000256" key="2">
    <source>
        <dbReference type="ARBA" id="ARBA00023015"/>
    </source>
</evidence>
<proteinExistence type="inferred from homology"/>
<dbReference type="AlphaFoldDB" id="A0A4U9VRT1"/>
<dbReference type="InterPro" id="IPR036390">
    <property type="entry name" value="WH_DNA-bd_sf"/>
</dbReference>
<gene>
    <name evidence="6" type="primary">dmlR_13</name>
    <name evidence="6" type="ORF">NCTC12965_05781</name>
</gene>
<dbReference type="GO" id="GO:0003700">
    <property type="term" value="F:DNA-binding transcription factor activity"/>
    <property type="evidence" value="ECO:0007669"/>
    <property type="project" value="InterPro"/>
</dbReference>
<dbReference type="PANTHER" id="PTHR30537:SF3">
    <property type="entry name" value="TRANSCRIPTIONAL REGULATORY PROTEIN"/>
    <property type="match status" value="1"/>
</dbReference>
<dbReference type="InterPro" id="IPR058163">
    <property type="entry name" value="LysR-type_TF_proteobact-type"/>
</dbReference>